<dbReference type="InterPro" id="IPR023612">
    <property type="entry name" value="Peptidase_M4"/>
</dbReference>
<gene>
    <name evidence="17" type="ORF">KDM90_06265</name>
</gene>
<evidence type="ECO:0000256" key="4">
    <source>
        <dbReference type="ARBA" id="ARBA00022723"/>
    </source>
</evidence>
<evidence type="ECO:0000256" key="7">
    <source>
        <dbReference type="ARBA" id="ARBA00022833"/>
    </source>
</evidence>
<dbReference type="AlphaFoldDB" id="A0A941E1M0"/>
<evidence type="ECO:0000259" key="12">
    <source>
        <dbReference type="Pfam" id="PF01447"/>
    </source>
</evidence>
<dbReference type="InterPro" id="IPR001570">
    <property type="entry name" value="Peptidase_M4_C_domain"/>
</dbReference>
<evidence type="ECO:0000256" key="1">
    <source>
        <dbReference type="ARBA" id="ARBA00001947"/>
    </source>
</evidence>
<evidence type="ECO:0000256" key="5">
    <source>
        <dbReference type="ARBA" id="ARBA00022729"/>
    </source>
</evidence>
<keyword evidence="9" id="KW-0865">Zymogen</keyword>
<evidence type="ECO:0000256" key="10">
    <source>
        <dbReference type="PIRSR" id="PIRSR623612-1"/>
    </source>
</evidence>
<evidence type="ECO:0000259" key="13">
    <source>
        <dbReference type="Pfam" id="PF02868"/>
    </source>
</evidence>
<evidence type="ECO:0000256" key="3">
    <source>
        <dbReference type="ARBA" id="ARBA00022670"/>
    </source>
</evidence>
<keyword evidence="7 11" id="KW-0862">Zinc</keyword>
<comment type="caution">
    <text evidence="17">The sequence shown here is derived from an EMBL/GenBank/DDBJ whole genome shotgun (WGS) entry which is preliminary data.</text>
</comment>
<dbReference type="Pfam" id="PF04151">
    <property type="entry name" value="PPC"/>
    <property type="match status" value="1"/>
</dbReference>
<keyword evidence="5 11" id="KW-0732">Signal</keyword>
<protein>
    <recommendedName>
        <fullName evidence="11">Neutral metalloproteinase</fullName>
        <ecNumber evidence="11">3.4.24.-</ecNumber>
    </recommendedName>
</protein>
<dbReference type="Pfam" id="PF03413">
    <property type="entry name" value="PepSY"/>
    <property type="match status" value="1"/>
</dbReference>
<feature type="domain" description="Peptidase M4" evidence="12">
    <location>
        <begin position="205"/>
        <end position="346"/>
    </location>
</feature>
<evidence type="ECO:0000259" key="16">
    <source>
        <dbReference type="Pfam" id="PF07504"/>
    </source>
</evidence>
<feature type="signal peptide" evidence="11">
    <location>
        <begin position="1"/>
        <end position="19"/>
    </location>
</feature>
<dbReference type="GO" id="GO:0005576">
    <property type="term" value="C:extracellular region"/>
    <property type="evidence" value="ECO:0007669"/>
    <property type="project" value="UniProtKB-SubCell"/>
</dbReference>
<name>A0A941E1M0_9BURK</name>
<dbReference type="PANTHER" id="PTHR33794:SF1">
    <property type="entry name" value="BACILLOLYSIN"/>
    <property type="match status" value="1"/>
</dbReference>
<dbReference type="Pfam" id="PF01447">
    <property type="entry name" value="Peptidase_M4"/>
    <property type="match status" value="1"/>
</dbReference>
<dbReference type="InterPro" id="IPR007280">
    <property type="entry name" value="Peptidase_C_arc/bac"/>
</dbReference>
<dbReference type="PRINTS" id="PR00730">
    <property type="entry name" value="THERMOLYSIN"/>
</dbReference>
<dbReference type="GO" id="GO:0046872">
    <property type="term" value="F:metal ion binding"/>
    <property type="evidence" value="ECO:0007669"/>
    <property type="project" value="UniProtKB-UniRule"/>
</dbReference>
<evidence type="ECO:0000313" key="17">
    <source>
        <dbReference type="EMBL" id="MBR7799597.1"/>
    </source>
</evidence>
<dbReference type="Proteomes" id="UP000678545">
    <property type="component" value="Unassembled WGS sequence"/>
</dbReference>
<feature type="domain" description="Peptidase M4 C-terminal" evidence="13">
    <location>
        <begin position="349"/>
        <end position="493"/>
    </location>
</feature>
<dbReference type="Gene3D" id="1.10.390.10">
    <property type="entry name" value="Neutral Protease Domain 2"/>
    <property type="match status" value="1"/>
</dbReference>
<dbReference type="InterPro" id="IPR025711">
    <property type="entry name" value="PepSY"/>
</dbReference>
<dbReference type="InterPro" id="IPR011096">
    <property type="entry name" value="FTP_domain"/>
</dbReference>
<dbReference type="PROSITE" id="PS51257">
    <property type="entry name" value="PROKAR_LIPOPROTEIN"/>
    <property type="match status" value="1"/>
</dbReference>
<evidence type="ECO:0000256" key="11">
    <source>
        <dbReference type="RuleBase" id="RU366073"/>
    </source>
</evidence>
<keyword evidence="11" id="KW-0964">Secreted</keyword>
<dbReference type="SUPFAM" id="SSF55486">
    <property type="entry name" value="Metalloproteases ('zincins'), catalytic domain"/>
    <property type="match status" value="1"/>
</dbReference>
<feature type="domain" description="PepSY" evidence="14">
    <location>
        <begin position="117"/>
        <end position="187"/>
    </location>
</feature>
<proteinExistence type="inferred from homology"/>
<feature type="active site" evidence="10">
    <location>
        <position position="339"/>
    </location>
</feature>
<evidence type="ECO:0000256" key="9">
    <source>
        <dbReference type="ARBA" id="ARBA00023145"/>
    </source>
</evidence>
<feature type="active site" description="Proton donor" evidence="10">
    <location>
        <position position="421"/>
    </location>
</feature>
<dbReference type="InterPro" id="IPR050728">
    <property type="entry name" value="Zinc_Metalloprotease_M4"/>
</dbReference>
<dbReference type="CDD" id="cd09597">
    <property type="entry name" value="M4_TLP"/>
    <property type="match status" value="1"/>
</dbReference>
<comment type="function">
    <text evidence="11">Extracellular zinc metalloprotease.</text>
</comment>
<evidence type="ECO:0000256" key="2">
    <source>
        <dbReference type="ARBA" id="ARBA00009388"/>
    </source>
</evidence>
<keyword evidence="4" id="KW-0479">Metal-binding</keyword>
<accession>A0A941E1M0</accession>
<evidence type="ECO:0000259" key="14">
    <source>
        <dbReference type="Pfam" id="PF03413"/>
    </source>
</evidence>
<keyword evidence="18" id="KW-1185">Reference proteome</keyword>
<comment type="similarity">
    <text evidence="2 11">Belongs to the peptidase M4 family.</text>
</comment>
<dbReference type="GO" id="GO:0006508">
    <property type="term" value="P:proteolysis"/>
    <property type="evidence" value="ECO:0007669"/>
    <property type="project" value="UniProtKB-KW"/>
</dbReference>
<dbReference type="InterPro" id="IPR013856">
    <property type="entry name" value="Peptidase_M4_domain"/>
</dbReference>
<keyword evidence="3 11" id="KW-0645">Protease</keyword>
<dbReference type="PANTHER" id="PTHR33794">
    <property type="entry name" value="BACILLOLYSIN"/>
    <property type="match status" value="1"/>
</dbReference>
<dbReference type="Gene3D" id="3.10.450.40">
    <property type="match status" value="1"/>
</dbReference>
<organism evidence="17 18">
    <name type="scientific">Undibacterium fentianense</name>
    <dbReference type="NCBI Taxonomy" id="2828728"/>
    <lineage>
        <taxon>Bacteria</taxon>
        <taxon>Pseudomonadati</taxon>
        <taxon>Pseudomonadota</taxon>
        <taxon>Betaproteobacteria</taxon>
        <taxon>Burkholderiales</taxon>
        <taxon>Oxalobacteraceae</taxon>
        <taxon>Undibacterium</taxon>
    </lineage>
</organism>
<dbReference type="Pfam" id="PF07504">
    <property type="entry name" value="FTP"/>
    <property type="match status" value="1"/>
</dbReference>
<feature type="domain" description="FTP" evidence="16">
    <location>
        <begin position="53"/>
        <end position="93"/>
    </location>
</feature>
<keyword evidence="8 11" id="KW-0482">Metalloprotease</keyword>
<feature type="domain" description="Peptidase C-terminal archaeal/bacterial" evidence="15">
    <location>
        <begin position="522"/>
        <end position="588"/>
    </location>
</feature>
<dbReference type="GO" id="GO:0004222">
    <property type="term" value="F:metalloendopeptidase activity"/>
    <property type="evidence" value="ECO:0007669"/>
    <property type="project" value="UniProtKB-UniRule"/>
</dbReference>
<dbReference type="InterPro" id="IPR027268">
    <property type="entry name" value="Peptidase_M4/M1_CTD_sf"/>
</dbReference>
<dbReference type="Gene3D" id="3.10.170.10">
    <property type="match status" value="1"/>
</dbReference>
<dbReference type="Gene3D" id="3.10.450.490">
    <property type="match status" value="1"/>
</dbReference>
<sequence>MTKFTLISAGVIAACNAMAAERVDLSTTSVANKSLFSSKTFVPAASFLGLSSEELKSLRSAKLPSGLNVTRHQQLYKGVPVWGQAVVEQRKDGVNVPTMVGSMLRGIEKDLPSVTPKLSAAQVLNIAKLKANALKAGNEQAKLVVQQDENGKARLVYAVSFLSRSSLKPSRPHFMIDADSGAILKQWEGITTAGTKATGPGGNAKTGQYEYGTNYGFLNVKSDCTMDSDDVAAVDMSGKDPFTDEYYFNTPFKFDCSRNTYKAVNGAYSPINDAYYFGHGVFNMYKDWLGIRPIYQKLSMRVHFWINYENAFWDGETMTFGDGYSYFYPLVSMDVAGHEVSHGFTEQNSGLIYEFQSGGMNEAFSDMAGEATEVYMKGSNDFLVGREIFKSNGALRTMVQPSLDGYSIDHAEDYTDDLDVHFSSGVYNRAFYFLATSRNWSVRKAFEVMADANRFFWTENSTFNSGACGVEQAARNRGYSVSDVTNAFAAVGVACPGSLPVAIPLKNGVKVNSIVIPKNGSFLYSISLPAGKSSLSVAMSAGTGDGDLYVNFGAVPSTSAYLRKSTGSKNAESVLISKPNSGTYYVWVKANQAVKGASLVATYK</sequence>
<dbReference type="EMBL" id="JAGSPJ010000002">
    <property type="protein sequence ID" value="MBR7799597.1"/>
    <property type="molecule type" value="Genomic_DNA"/>
</dbReference>
<dbReference type="Gene3D" id="2.60.120.380">
    <property type="match status" value="1"/>
</dbReference>
<reference evidence="17" key="1">
    <citation type="submission" date="2021-04" db="EMBL/GenBank/DDBJ databases">
        <title>novel species isolated from subtropical streams in China.</title>
        <authorList>
            <person name="Lu H."/>
        </authorList>
    </citation>
    <scope>NUCLEOTIDE SEQUENCE</scope>
    <source>
        <strain evidence="17">FT137W</strain>
    </source>
</reference>
<dbReference type="Pfam" id="PF02868">
    <property type="entry name" value="Peptidase_M4_C"/>
    <property type="match status" value="1"/>
</dbReference>
<dbReference type="EC" id="3.4.24.-" evidence="11"/>
<comment type="subcellular location">
    <subcellularLocation>
        <location evidence="11">Secreted</location>
    </subcellularLocation>
</comment>
<evidence type="ECO:0000259" key="15">
    <source>
        <dbReference type="Pfam" id="PF04151"/>
    </source>
</evidence>
<comment type="cofactor">
    <cofactor evidence="1 11">
        <name>Zn(2+)</name>
        <dbReference type="ChEBI" id="CHEBI:29105"/>
    </cofactor>
</comment>
<evidence type="ECO:0000313" key="18">
    <source>
        <dbReference type="Proteomes" id="UP000678545"/>
    </source>
</evidence>
<feature type="chain" id="PRO_5038162041" description="Neutral metalloproteinase" evidence="11">
    <location>
        <begin position="20"/>
        <end position="604"/>
    </location>
</feature>
<keyword evidence="6 11" id="KW-0378">Hydrolase</keyword>
<evidence type="ECO:0000256" key="8">
    <source>
        <dbReference type="ARBA" id="ARBA00023049"/>
    </source>
</evidence>
<evidence type="ECO:0000256" key="6">
    <source>
        <dbReference type="ARBA" id="ARBA00022801"/>
    </source>
</evidence>